<dbReference type="eggNOG" id="ENOG502S3ZW">
    <property type="taxonomic scope" value="Eukaryota"/>
</dbReference>
<dbReference type="InterPro" id="IPR001138">
    <property type="entry name" value="Zn2Cys6_DnaBD"/>
</dbReference>
<dbReference type="GO" id="GO:0000981">
    <property type="term" value="F:DNA-binding transcription factor activity, RNA polymerase II-specific"/>
    <property type="evidence" value="ECO:0007669"/>
    <property type="project" value="InterPro"/>
</dbReference>
<keyword evidence="5" id="KW-0238">DNA-binding</keyword>
<feature type="compositionally biased region" description="Polar residues" evidence="3">
    <location>
        <begin position="630"/>
        <end position="659"/>
    </location>
</feature>
<evidence type="ECO:0000259" key="4">
    <source>
        <dbReference type="PROSITE" id="PS50048"/>
    </source>
</evidence>
<protein>
    <submittedName>
        <fullName evidence="5">Zn2/Cys6 DNA-binding protein</fullName>
    </submittedName>
</protein>
<comment type="subcellular location">
    <subcellularLocation>
        <location evidence="1">Nucleus</location>
    </subcellularLocation>
</comment>
<dbReference type="OrthoDB" id="5213892at2759"/>
<feature type="region of interest" description="Disordered" evidence="3">
    <location>
        <begin position="109"/>
        <end position="129"/>
    </location>
</feature>
<dbReference type="GeneID" id="19463343"/>
<name>S3CLW6_GLAL2</name>
<dbReference type="GO" id="GO:0008270">
    <property type="term" value="F:zinc ion binding"/>
    <property type="evidence" value="ECO:0007669"/>
    <property type="project" value="InterPro"/>
</dbReference>
<dbReference type="SMART" id="SM00066">
    <property type="entry name" value="GAL4"/>
    <property type="match status" value="1"/>
</dbReference>
<evidence type="ECO:0000256" key="2">
    <source>
        <dbReference type="ARBA" id="ARBA00023242"/>
    </source>
</evidence>
<accession>S3CLW6</accession>
<organism evidence="5 6">
    <name type="scientific">Glarea lozoyensis (strain ATCC 20868 / MF5171)</name>
    <dbReference type="NCBI Taxonomy" id="1116229"/>
    <lineage>
        <taxon>Eukaryota</taxon>
        <taxon>Fungi</taxon>
        <taxon>Dikarya</taxon>
        <taxon>Ascomycota</taxon>
        <taxon>Pezizomycotina</taxon>
        <taxon>Leotiomycetes</taxon>
        <taxon>Helotiales</taxon>
        <taxon>Helotiaceae</taxon>
        <taxon>Glarea</taxon>
    </lineage>
</organism>
<dbReference type="PANTHER" id="PTHR37534">
    <property type="entry name" value="TRANSCRIPTIONAL ACTIVATOR PROTEIN UGA3"/>
    <property type="match status" value="1"/>
</dbReference>
<dbReference type="InterPro" id="IPR036864">
    <property type="entry name" value="Zn2-C6_fun-type_DNA-bd_sf"/>
</dbReference>
<dbReference type="Gene3D" id="4.10.240.10">
    <property type="entry name" value="Zn(2)-C6 fungal-type DNA-binding domain"/>
    <property type="match status" value="1"/>
</dbReference>
<dbReference type="PROSITE" id="PS50048">
    <property type="entry name" value="ZN2_CY6_FUNGAL_2"/>
    <property type="match status" value="1"/>
</dbReference>
<reference evidence="5 6" key="1">
    <citation type="journal article" date="2013" name="BMC Genomics">
        <title>Genomics-driven discovery of the pneumocandin biosynthetic gene cluster in the fungus Glarea lozoyensis.</title>
        <authorList>
            <person name="Chen L."/>
            <person name="Yue Q."/>
            <person name="Zhang X."/>
            <person name="Xiang M."/>
            <person name="Wang C."/>
            <person name="Li S."/>
            <person name="Che Y."/>
            <person name="Ortiz-Lopez F.J."/>
            <person name="Bills G.F."/>
            <person name="Liu X."/>
            <person name="An Z."/>
        </authorList>
    </citation>
    <scope>NUCLEOTIDE SEQUENCE [LARGE SCALE GENOMIC DNA]</scope>
    <source>
        <strain evidence="6">ATCC 20868 / MF5171</strain>
    </source>
</reference>
<sequence>MSGSRTKSGCYTCRIRKKKCDEEKPCCLNCRSREIHCDGYGEKPQWMHGMGSWKEIMDSKNAKLIRESAEATYKSRRRGRNMKIKKAMLVMESSNSQEVQYGTASGFELPENEKQMNPNTEASSTSDLPHYSFEPSNLCTQDDHGIEGCALELWDPGFMDGLWWDSSLVSTYPSLGSSLGLLITFLDVIFPLQYGFYGVSGTRDKTWLLRFMNETKPLHQATLSLAITFGTGKGNARRCGVTSIISDATRLQTKAINGLRRNVEELSTNESESEFLRRKGIQTLATMIQLLSLEIFSLVEGQWEMHLQAARTVFGIFHKQWITLLINDPKSCLTTEYTNDLELEVFPRDDRQMLNFFVTSFVWIDIIANATFGTPNQKPRQVNYIPLLQNNQLKLHEMMGCQTWVMLAIAEITALKSWKESQMTAGTLSVVQLVEHAAKFDKKIKIGIDDIKRKPSQKRESLEADSELVTLCFAYSALVYLHTIVSGTSPLAPEIQENTKRCLELLGSMPTRLLIRVCLPFTIAGCMATEDQPIFGECHNDQVQSNDPDPCLFPHACYDDFCCPGPARFENELPERGPDTGSDERLDHWGGESQVPWMEPGEEEEMFSWAELPSISGLKVPEDDFLQISSDSPESNAYTMSSSHACVPSQTPSDEPSQQLKERPAITNGQNSVSLQNFWTCDAAGCLRSFPQRYMLK</sequence>
<dbReference type="Pfam" id="PF11951">
    <property type="entry name" value="Fungal_trans_2"/>
    <property type="match status" value="1"/>
</dbReference>
<dbReference type="OMA" id="YTCRIRK"/>
<dbReference type="PROSITE" id="PS00463">
    <property type="entry name" value="ZN2_CY6_FUNGAL_1"/>
    <property type="match status" value="1"/>
</dbReference>
<evidence type="ECO:0000256" key="3">
    <source>
        <dbReference type="SAM" id="MobiDB-lite"/>
    </source>
</evidence>
<dbReference type="PANTHER" id="PTHR37534:SF46">
    <property type="entry name" value="ZN(II)2CYS6 TRANSCRIPTION FACTOR (EUROFUNG)"/>
    <property type="match status" value="1"/>
</dbReference>
<dbReference type="InterPro" id="IPR021858">
    <property type="entry name" value="Fun_TF"/>
</dbReference>
<feature type="compositionally biased region" description="Polar residues" evidence="3">
    <location>
        <begin position="115"/>
        <end position="127"/>
    </location>
</feature>
<dbReference type="KEGG" id="glz:GLAREA_04288"/>
<evidence type="ECO:0000256" key="1">
    <source>
        <dbReference type="ARBA" id="ARBA00004123"/>
    </source>
</evidence>
<evidence type="ECO:0000313" key="5">
    <source>
        <dbReference type="EMBL" id="EPE27497.1"/>
    </source>
</evidence>
<evidence type="ECO:0000313" key="6">
    <source>
        <dbReference type="Proteomes" id="UP000016922"/>
    </source>
</evidence>
<feature type="region of interest" description="Disordered" evidence="3">
    <location>
        <begin position="630"/>
        <end position="668"/>
    </location>
</feature>
<gene>
    <name evidence="5" type="ORF">GLAREA_04288</name>
</gene>
<feature type="compositionally biased region" description="Basic and acidic residues" evidence="3">
    <location>
        <begin position="572"/>
        <end position="590"/>
    </location>
</feature>
<keyword evidence="2" id="KW-0539">Nucleus</keyword>
<dbReference type="AlphaFoldDB" id="S3CLW6"/>
<feature type="domain" description="Zn(2)-C6 fungal-type" evidence="4">
    <location>
        <begin position="9"/>
        <end position="37"/>
    </location>
</feature>
<dbReference type="RefSeq" id="XP_008084856.1">
    <property type="nucleotide sequence ID" value="XM_008086665.1"/>
</dbReference>
<dbReference type="SUPFAM" id="SSF57701">
    <property type="entry name" value="Zn2/Cys6 DNA-binding domain"/>
    <property type="match status" value="1"/>
</dbReference>
<proteinExistence type="predicted"/>
<dbReference type="EMBL" id="KE145369">
    <property type="protein sequence ID" value="EPE27497.1"/>
    <property type="molecule type" value="Genomic_DNA"/>
</dbReference>
<keyword evidence="6" id="KW-1185">Reference proteome</keyword>
<dbReference type="STRING" id="1116229.S3CLW6"/>
<dbReference type="Pfam" id="PF00172">
    <property type="entry name" value="Zn_clus"/>
    <property type="match status" value="1"/>
</dbReference>
<dbReference type="GO" id="GO:0005634">
    <property type="term" value="C:nucleus"/>
    <property type="evidence" value="ECO:0007669"/>
    <property type="project" value="UniProtKB-SubCell"/>
</dbReference>
<dbReference type="Proteomes" id="UP000016922">
    <property type="component" value="Unassembled WGS sequence"/>
</dbReference>
<dbReference type="CDD" id="cd00067">
    <property type="entry name" value="GAL4"/>
    <property type="match status" value="1"/>
</dbReference>
<dbReference type="GO" id="GO:0003677">
    <property type="term" value="F:DNA binding"/>
    <property type="evidence" value="ECO:0007669"/>
    <property type="project" value="UniProtKB-KW"/>
</dbReference>
<dbReference type="HOGENOM" id="CLU_019313_2_0_1"/>
<feature type="region of interest" description="Disordered" evidence="3">
    <location>
        <begin position="572"/>
        <end position="595"/>
    </location>
</feature>